<proteinExistence type="predicted"/>
<dbReference type="OrthoDB" id="1727725at2759"/>
<gene>
    <name evidence="2" type="ORF">TorRG33x02_106980</name>
</gene>
<dbReference type="Pfam" id="PF13167">
    <property type="entry name" value="GTP-bdg_N"/>
    <property type="match status" value="1"/>
</dbReference>
<dbReference type="InterPro" id="IPR025121">
    <property type="entry name" value="GTPase_HflX_N"/>
</dbReference>
<dbReference type="Proteomes" id="UP000237000">
    <property type="component" value="Unassembled WGS sequence"/>
</dbReference>
<keyword evidence="3" id="KW-1185">Reference proteome</keyword>
<dbReference type="Gene3D" id="3.40.50.11060">
    <property type="entry name" value="GTPase HflX, N-terminal domain"/>
    <property type="match status" value="1"/>
</dbReference>
<comment type="caution">
    <text evidence="2">The sequence shown here is derived from an EMBL/GenBank/DDBJ whole genome shotgun (WGS) entry which is preliminary data.</text>
</comment>
<dbReference type="AlphaFoldDB" id="A0A2P5F6K7"/>
<evidence type="ECO:0000313" key="3">
    <source>
        <dbReference type="Proteomes" id="UP000237000"/>
    </source>
</evidence>
<name>A0A2P5F6K7_TREOI</name>
<dbReference type="InterPro" id="IPR042108">
    <property type="entry name" value="GTPase_HflX_N_sf"/>
</dbReference>
<accession>A0A2P5F6K7</accession>
<protein>
    <submittedName>
        <fullName evidence="2">GTPase</fullName>
    </submittedName>
</protein>
<sequence length="120" mass="13335">MSLEESKLRLGYRVHRQNPELDFSFGGERKKGYLVGVERKGDIEYAFSIDESLKELGQLADTAGLMVDILTSPNPRTYIGSGKVAEIKSAIHALGVETGIFDYALSAGRLRNWRSVLVEM</sequence>
<organism evidence="2 3">
    <name type="scientific">Trema orientale</name>
    <name type="common">Charcoal tree</name>
    <name type="synonym">Celtis orientalis</name>
    <dbReference type="NCBI Taxonomy" id="63057"/>
    <lineage>
        <taxon>Eukaryota</taxon>
        <taxon>Viridiplantae</taxon>
        <taxon>Streptophyta</taxon>
        <taxon>Embryophyta</taxon>
        <taxon>Tracheophyta</taxon>
        <taxon>Spermatophyta</taxon>
        <taxon>Magnoliopsida</taxon>
        <taxon>eudicotyledons</taxon>
        <taxon>Gunneridae</taxon>
        <taxon>Pentapetalae</taxon>
        <taxon>rosids</taxon>
        <taxon>fabids</taxon>
        <taxon>Rosales</taxon>
        <taxon>Cannabaceae</taxon>
        <taxon>Trema</taxon>
    </lineage>
</organism>
<evidence type="ECO:0000259" key="1">
    <source>
        <dbReference type="Pfam" id="PF13167"/>
    </source>
</evidence>
<dbReference type="EMBL" id="JXTC01000058">
    <property type="protein sequence ID" value="PON93420.1"/>
    <property type="molecule type" value="Genomic_DNA"/>
</dbReference>
<dbReference type="InParanoid" id="A0A2P5F6K7"/>
<feature type="domain" description="GTPase HflX N-terminal" evidence="1">
    <location>
        <begin position="51"/>
        <end position="116"/>
    </location>
</feature>
<dbReference type="STRING" id="63057.A0A2P5F6K7"/>
<evidence type="ECO:0000313" key="2">
    <source>
        <dbReference type="EMBL" id="PON93420.1"/>
    </source>
</evidence>
<reference evidence="3" key="1">
    <citation type="submission" date="2016-06" db="EMBL/GenBank/DDBJ databases">
        <title>Parallel loss of symbiosis genes in relatives of nitrogen-fixing non-legume Parasponia.</title>
        <authorList>
            <person name="Van Velzen R."/>
            <person name="Holmer R."/>
            <person name="Bu F."/>
            <person name="Rutten L."/>
            <person name="Van Zeijl A."/>
            <person name="Liu W."/>
            <person name="Santuari L."/>
            <person name="Cao Q."/>
            <person name="Sharma T."/>
            <person name="Shen D."/>
            <person name="Roswanjaya Y."/>
            <person name="Wardhani T."/>
            <person name="Kalhor M.S."/>
            <person name="Jansen J."/>
            <person name="Van den Hoogen J."/>
            <person name="Gungor B."/>
            <person name="Hartog M."/>
            <person name="Hontelez J."/>
            <person name="Verver J."/>
            <person name="Yang W.-C."/>
            <person name="Schijlen E."/>
            <person name="Repin R."/>
            <person name="Schilthuizen M."/>
            <person name="Schranz E."/>
            <person name="Heidstra R."/>
            <person name="Miyata K."/>
            <person name="Fedorova E."/>
            <person name="Kohlen W."/>
            <person name="Bisseling T."/>
            <person name="Smit S."/>
            <person name="Geurts R."/>
        </authorList>
    </citation>
    <scope>NUCLEOTIDE SEQUENCE [LARGE SCALE GENOMIC DNA]</scope>
    <source>
        <strain evidence="3">cv. RG33-2</strain>
    </source>
</reference>